<keyword evidence="4" id="KW-1185">Reference proteome</keyword>
<sequence>MKILLVGDSGVGKTCLFTRFVRDKFNETKATVMPNGANRIIHSECETIDLEVWDTAGVHSSRTLTRAFYNGADGIIIAYDVTNIETFNSIKQWLCDIQSNGGRETPKVLLGNKCDLINEKKVETDAAKMFADNYGIKFYEVSAKTCLNVEKAFFDVVCEIRNRQKSNPENENYEIENRMTYNEKRDLIANLEI</sequence>
<keyword evidence="2" id="KW-0342">GTP-binding</keyword>
<dbReference type="InterPro" id="IPR005225">
    <property type="entry name" value="Small_GTP-bd"/>
</dbReference>
<gene>
    <name evidence="3" type="ORF">B4U80_03219</name>
</gene>
<feature type="non-terminal residue" evidence="3">
    <location>
        <position position="193"/>
    </location>
</feature>
<dbReference type="CDD" id="cd00154">
    <property type="entry name" value="Rab"/>
    <property type="match status" value="1"/>
</dbReference>
<name>A0A443RV14_9ACAR</name>
<dbReference type="Gene3D" id="3.40.50.300">
    <property type="entry name" value="P-loop containing nucleotide triphosphate hydrolases"/>
    <property type="match status" value="1"/>
</dbReference>
<dbReference type="AlphaFoldDB" id="A0A443RV14"/>
<dbReference type="SUPFAM" id="SSF52540">
    <property type="entry name" value="P-loop containing nucleoside triphosphate hydrolases"/>
    <property type="match status" value="1"/>
</dbReference>
<organism evidence="3 4">
    <name type="scientific">Leptotrombidium deliense</name>
    <dbReference type="NCBI Taxonomy" id="299467"/>
    <lineage>
        <taxon>Eukaryota</taxon>
        <taxon>Metazoa</taxon>
        <taxon>Ecdysozoa</taxon>
        <taxon>Arthropoda</taxon>
        <taxon>Chelicerata</taxon>
        <taxon>Arachnida</taxon>
        <taxon>Acari</taxon>
        <taxon>Acariformes</taxon>
        <taxon>Trombidiformes</taxon>
        <taxon>Prostigmata</taxon>
        <taxon>Anystina</taxon>
        <taxon>Parasitengona</taxon>
        <taxon>Trombiculoidea</taxon>
        <taxon>Trombiculidae</taxon>
        <taxon>Leptotrombidium</taxon>
    </lineage>
</organism>
<dbReference type="InterPro" id="IPR001806">
    <property type="entry name" value="Small_GTPase"/>
</dbReference>
<dbReference type="STRING" id="299467.A0A443RV14"/>
<dbReference type="GO" id="GO:0005525">
    <property type="term" value="F:GTP binding"/>
    <property type="evidence" value="ECO:0007669"/>
    <property type="project" value="UniProtKB-KW"/>
</dbReference>
<dbReference type="GO" id="GO:0003924">
    <property type="term" value="F:GTPase activity"/>
    <property type="evidence" value="ECO:0007669"/>
    <property type="project" value="InterPro"/>
</dbReference>
<dbReference type="NCBIfam" id="TIGR00231">
    <property type="entry name" value="small_GTP"/>
    <property type="match status" value="1"/>
</dbReference>
<dbReference type="FunFam" id="3.40.50.300:FF:001447">
    <property type="entry name" value="Ras-related protein Rab-1B"/>
    <property type="match status" value="1"/>
</dbReference>
<dbReference type="SMART" id="SM00173">
    <property type="entry name" value="RAS"/>
    <property type="match status" value="1"/>
</dbReference>
<dbReference type="Pfam" id="PF00071">
    <property type="entry name" value="Ras"/>
    <property type="match status" value="1"/>
</dbReference>
<keyword evidence="1" id="KW-0547">Nucleotide-binding</keyword>
<evidence type="ECO:0000256" key="2">
    <source>
        <dbReference type="ARBA" id="ARBA00023134"/>
    </source>
</evidence>
<dbReference type="SMART" id="SM00175">
    <property type="entry name" value="RAB"/>
    <property type="match status" value="1"/>
</dbReference>
<dbReference type="Proteomes" id="UP000288716">
    <property type="component" value="Unassembled WGS sequence"/>
</dbReference>
<dbReference type="PANTHER" id="PTHR47977">
    <property type="entry name" value="RAS-RELATED PROTEIN RAB"/>
    <property type="match status" value="1"/>
</dbReference>
<dbReference type="EMBL" id="NCKV01031248">
    <property type="protein sequence ID" value="RWS19015.1"/>
    <property type="molecule type" value="Genomic_DNA"/>
</dbReference>
<evidence type="ECO:0000313" key="3">
    <source>
        <dbReference type="EMBL" id="RWS19015.1"/>
    </source>
</evidence>
<evidence type="ECO:0000256" key="1">
    <source>
        <dbReference type="ARBA" id="ARBA00022741"/>
    </source>
</evidence>
<proteinExistence type="predicted"/>
<comment type="caution">
    <text evidence="3">The sequence shown here is derived from an EMBL/GenBank/DDBJ whole genome shotgun (WGS) entry which is preliminary data.</text>
</comment>
<dbReference type="PROSITE" id="PS51419">
    <property type="entry name" value="RAB"/>
    <property type="match status" value="1"/>
</dbReference>
<dbReference type="InterPro" id="IPR027417">
    <property type="entry name" value="P-loop_NTPase"/>
</dbReference>
<dbReference type="SMART" id="SM00176">
    <property type="entry name" value="RAN"/>
    <property type="match status" value="1"/>
</dbReference>
<dbReference type="OrthoDB" id="10020961at2759"/>
<protein>
    <submittedName>
        <fullName evidence="3">Ras-related protein RABD2a-like protein</fullName>
    </submittedName>
</protein>
<reference evidence="3 4" key="1">
    <citation type="journal article" date="2018" name="Gigascience">
        <title>Genomes of trombidid mites reveal novel predicted allergens and laterally-transferred genes associated with secondary metabolism.</title>
        <authorList>
            <person name="Dong X."/>
            <person name="Chaisiri K."/>
            <person name="Xia D."/>
            <person name="Armstrong S.D."/>
            <person name="Fang Y."/>
            <person name="Donnelly M.J."/>
            <person name="Kadowaki T."/>
            <person name="McGarry J.W."/>
            <person name="Darby A.C."/>
            <person name="Makepeace B.L."/>
        </authorList>
    </citation>
    <scope>NUCLEOTIDE SEQUENCE [LARGE SCALE GENOMIC DNA]</scope>
    <source>
        <strain evidence="3">UoL-UT</strain>
    </source>
</reference>
<dbReference type="InterPro" id="IPR050227">
    <property type="entry name" value="Rab"/>
</dbReference>
<dbReference type="SMART" id="SM00174">
    <property type="entry name" value="RHO"/>
    <property type="match status" value="1"/>
</dbReference>
<evidence type="ECO:0000313" key="4">
    <source>
        <dbReference type="Proteomes" id="UP000288716"/>
    </source>
</evidence>
<accession>A0A443RV14</accession>
<dbReference type="VEuPathDB" id="VectorBase:LDEU013025"/>
<dbReference type="PRINTS" id="PR00449">
    <property type="entry name" value="RASTRNSFRMNG"/>
</dbReference>
<dbReference type="PROSITE" id="PS51421">
    <property type="entry name" value="RAS"/>
    <property type="match status" value="1"/>
</dbReference>